<keyword evidence="2 7" id="KW-0489">Methyltransferase</keyword>
<dbReference type="InterPro" id="IPR002295">
    <property type="entry name" value="N4/N6-MTase_EcoPI_Mod-like"/>
</dbReference>
<dbReference type="GO" id="GO:0008170">
    <property type="term" value="F:N-methyltransferase activity"/>
    <property type="evidence" value="ECO:0007669"/>
    <property type="project" value="InterPro"/>
</dbReference>
<organism evidence="7">
    <name type="scientific">mine drainage metagenome</name>
    <dbReference type="NCBI Taxonomy" id="410659"/>
    <lineage>
        <taxon>unclassified sequences</taxon>
        <taxon>metagenomes</taxon>
        <taxon>ecological metagenomes</taxon>
    </lineage>
</organism>
<sequence>MPGLGDMRTRTFPGNQNEFGIEKESPPGGGMKSHGQQRTAAEQECQVHANTLYLCDNLDLMKRLPGSIIDLIYVDPPFFTGKERKANSRIQGAEYRFQDAWAGGIDGYVSWLKPRLTQMRRLLKPNGLIYLHLDWHAVHYAKVEMDTIFGYDRFVNEIIWRYRTGGVSRNRFSRKHDTILVYSKSAKYRIDPWKEKAYTKSRYRKAGPVNYGAGNAEFFDDGNGVYNLVNATDVWEIPYINSQAKERVGYPSQKPQKLIEKIISTSTRKGDLVADFFCGSGTTGVVAQALGRKWILSDQSVEALKISKARIENVILIPEPGEKTLRIPILKC</sequence>
<accession>T0ZLM8</accession>
<comment type="similarity">
    <text evidence="1">Belongs to the N(4)/N(6)-methyltransferase family.</text>
</comment>
<evidence type="ECO:0000256" key="5">
    <source>
        <dbReference type="SAM" id="MobiDB-lite"/>
    </source>
</evidence>
<comment type="caution">
    <text evidence="7">The sequence shown here is derived from an EMBL/GenBank/DDBJ whole genome shotgun (WGS) entry which is preliminary data.</text>
</comment>
<dbReference type="GO" id="GO:0003677">
    <property type="term" value="F:DNA binding"/>
    <property type="evidence" value="ECO:0007669"/>
    <property type="project" value="InterPro"/>
</dbReference>
<feature type="domain" description="DNA methylase N-4/N-6" evidence="6">
    <location>
        <begin position="69"/>
        <end position="308"/>
    </location>
</feature>
<feature type="region of interest" description="Disordered" evidence="5">
    <location>
        <begin position="1"/>
        <end position="40"/>
    </location>
</feature>
<dbReference type="InterPro" id="IPR002941">
    <property type="entry name" value="DNA_methylase_N4/N6"/>
</dbReference>
<dbReference type="Gene3D" id="3.40.50.150">
    <property type="entry name" value="Vaccinia Virus protein VP39"/>
    <property type="match status" value="1"/>
</dbReference>
<dbReference type="SUPFAM" id="SSF53335">
    <property type="entry name" value="S-adenosyl-L-methionine-dependent methyltransferases"/>
    <property type="match status" value="1"/>
</dbReference>
<keyword evidence="3 7" id="KW-0808">Transferase</keyword>
<evidence type="ECO:0000256" key="4">
    <source>
        <dbReference type="ARBA" id="ARBA00022691"/>
    </source>
</evidence>
<dbReference type="Pfam" id="PF01555">
    <property type="entry name" value="N6_N4_Mtase"/>
    <property type="match status" value="1"/>
</dbReference>
<dbReference type="InterPro" id="IPR002052">
    <property type="entry name" value="DNA_methylase_N6_adenine_CS"/>
</dbReference>
<name>T0ZLM8_9ZZZZ</name>
<keyword evidence="4" id="KW-0949">S-adenosyl-L-methionine</keyword>
<dbReference type="GO" id="GO:0032259">
    <property type="term" value="P:methylation"/>
    <property type="evidence" value="ECO:0007669"/>
    <property type="project" value="UniProtKB-KW"/>
</dbReference>
<evidence type="ECO:0000256" key="2">
    <source>
        <dbReference type="ARBA" id="ARBA00022603"/>
    </source>
</evidence>
<dbReference type="PROSITE" id="PS00092">
    <property type="entry name" value="N6_MTASE"/>
    <property type="match status" value="1"/>
</dbReference>
<evidence type="ECO:0000259" key="6">
    <source>
        <dbReference type="Pfam" id="PF01555"/>
    </source>
</evidence>
<reference evidence="7" key="1">
    <citation type="submission" date="2013-08" db="EMBL/GenBank/DDBJ databases">
        <authorList>
            <person name="Mendez C."/>
            <person name="Richter M."/>
            <person name="Ferrer M."/>
            <person name="Sanchez J."/>
        </authorList>
    </citation>
    <scope>NUCLEOTIDE SEQUENCE</scope>
</reference>
<reference evidence="7" key="2">
    <citation type="journal article" date="2014" name="ISME J.">
        <title>Microbial stratification in low pH oxic and suboxic macroscopic growths along an acid mine drainage.</title>
        <authorList>
            <person name="Mendez-Garcia C."/>
            <person name="Mesa V."/>
            <person name="Sprenger R.R."/>
            <person name="Richter M."/>
            <person name="Diez M.S."/>
            <person name="Solano J."/>
            <person name="Bargiela R."/>
            <person name="Golyshina O.V."/>
            <person name="Manteca A."/>
            <person name="Ramos J.L."/>
            <person name="Gallego J.R."/>
            <person name="Llorente I."/>
            <person name="Martins Dos Santos V.A."/>
            <person name="Jensen O.N."/>
            <person name="Pelaez A.I."/>
            <person name="Sanchez J."/>
            <person name="Ferrer M."/>
        </authorList>
    </citation>
    <scope>NUCLEOTIDE SEQUENCE</scope>
</reference>
<evidence type="ECO:0000256" key="1">
    <source>
        <dbReference type="ARBA" id="ARBA00006594"/>
    </source>
</evidence>
<dbReference type="EMBL" id="AUZY01012253">
    <property type="protein sequence ID" value="EQD30685.1"/>
    <property type="molecule type" value="Genomic_DNA"/>
</dbReference>
<gene>
    <name evidence="7" type="ORF">B1B_18305</name>
</gene>
<proteinExistence type="inferred from homology"/>
<dbReference type="InterPro" id="IPR029063">
    <property type="entry name" value="SAM-dependent_MTases_sf"/>
</dbReference>
<dbReference type="AlphaFoldDB" id="T0ZLM8"/>
<evidence type="ECO:0000256" key="3">
    <source>
        <dbReference type="ARBA" id="ARBA00022679"/>
    </source>
</evidence>
<protein>
    <submittedName>
        <fullName evidence="7">Site-specific DNA-methyltransferase (Adenine-specific)</fullName>
    </submittedName>
</protein>
<dbReference type="PRINTS" id="PR00506">
    <property type="entry name" value="D21N6MTFRASE"/>
</dbReference>
<evidence type="ECO:0000313" key="7">
    <source>
        <dbReference type="EMBL" id="EQD30685.1"/>
    </source>
</evidence>